<dbReference type="Proteomes" id="UP000195755">
    <property type="component" value="Chromosome"/>
</dbReference>
<evidence type="ECO:0000313" key="1">
    <source>
        <dbReference type="EMBL" id="ARZ72522.1"/>
    </source>
</evidence>
<name>A0A1Z2LE10_9ACTN</name>
<sequence length="37" mass="3908">MGVSRAILLGDLALAWSDALLHAAGLTPPASLPWYCR</sequence>
<protein>
    <submittedName>
        <fullName evidence="1">Uncharacterized protein</fullName>
    </submittedName>
</protein>
<gene>
    <name evidence="1" type="ORF">SMD11_6946</name>
</gene>
<reference evidence="1 2" key="1">
    <citation type="submission" date="2017-06" db="EMBL/GenBank/DDBJ databases">
        <title>Streptomyces albireticuli Genome sequencing and assembly.</title>
        <authorList>
            <person name="Wang Y."/>
            <person name="Du B."/>
            <person name="Ding Y."/>
            <person name="Liu H."/>
            <person name="Hou Q."/>
            <person name="Liu K."/>
            <person name="Yao L."/>
            <person name="Wang C."/>
        </authorList>
    </citation>
    <scope>NUCLEOTIDE SEQUENCE [LARGE SCALE GENOMIC DNA]</scope>
    <source>
        <strain evidence="1 2">MDJK11</strain>
    </source>
</reference>
<dbReference type="KEGG" id="salj:SMD11_6946"/>
<dbReference type="AlphaFoldDB" id="A0A1Z2LE10"/>
<evidence type="ECO:0000313" key="2">
    <source>
        <dbReference type="Proteomes" id="UP000195755"/>
    </source>
</evidence>
<accession>A0A1Z2LE10</accession>
<organism evidence="1 2">
    <name type="scientific">Streptomyces albireticuli</name>
    <dbReference type="NCBI Taxonomy" id="1940"/>
    <lineage>
        <taxon>Bacteria</taxon>
        <taxon>Bacillati</taxon>
        <taxon>Actinomycetota</taxon>
        <taxon>Actinomycetes</taxon>
        <taxon>Kitasatosporales</taxon>
        <taxon>Streptomycetaceae</taxon>
        <taxon>Streptomyces</taxon>
    </lineage>
</organism>
<dbReference type="EMBL" id="CP021744">
    <property type="protein sequence ID" value="ARZ72522.1"/>
    <property type="molecule type" value="Genomic_DNA"/>
</dbReference>
<proteinExistence type="predicted"/>